<reference evidence="2 3" key="1">
    <citation type="submission" date="2020-09" db="EMBL/GenBank/DDBJ databases">
        <title>Complete genome sequence of altererythrobacter flavus SS-21NJ, isolated from Dongying oil sludge in Shandong province.</title>
        <authorList>
            <person name="Sun S."/>
            <person name="Zhang Z."/>
        </authorList>
    </citation>
    <scope>NUCLEOTIDE SEQUENCE [LARGE SCALE GENOMIC DNA]</scope>
    <source>
        <strain evidence="2 3">SS-21NJ</strain>
    </source>
</reference>
<gene>
    <name evidence="2" type="ORF">IDJ81_07140</name>
</gene>
<feature type="region of interest" description="Disordered" evidence="1">
    <location>
        <begin position="17"/>
        <end position="36"/>
    </location>
</feature>
<dbReference type="RefSeq" id="WP_123639916.1">
    <property type="nucleotide sequence ID" value="NZ_CP061510.1"/>
</dbReference>
<keyword evidence="3" id="KW-1185">Reference proteome</keyword>
<organism evidence="2 3">
    <name type="scientific">Tsuneonella flava</name>
    <dbReference type="NCBI Taxonomy" id="2055955"/>
    <lineage>
        <taxon>Bacteria</taxon>
        <taxon>Pseudomonadati</taxon>
        <taxon>Pseudomonadota</taxon>
        <taxon>Alphaproteobacteria</taxon>
        <taxon>Sphingomonadales</taxon>
        <taxon>Erythrobacteraceae</taxon>
        <taxon>Tsuneonella</taxon>
    </lineage>
</organism>
<sequence>MFRTRVKDRLGGSLEGDVLDETGGVGQQSYKGGDSMLNGTKGSIRVDCVADNCAIEVKNCDLSRTGGQSSLIRDASNSINKQADNITPGMDQELVIDVRGQTVTEAQKIEIRTMIVDRTNGNLTADDIEFLE</sequence>
<dbReference type="Proteomes" id="UP000663637">
    <property type="component" value="Chromosome"/>
</dbReference>
<protein>
    <submittedName>
        <fullName evidence="2">Uncharacterized protein</fullName>
    </submittedName>
</protein>
<accession>A0ABX7KC43</accession>
<name>A0ABX7KC43_9SPHN</name>
<proteinExistence type="predicted"/>
<evidence type="ECO:0000313" key="3">
    <source>
        <dbReference type="Proteomes" id="UP000663637"/>
    </source>
</evidence>
<evidence type="ECO:0000313" key="2">
    <source>
        <dbReference type="EMBL" id="QSB45848.1"/>
    </source>
</evidence>
<dbReference type="EMBL" id="CP061510">
    <property type="protein sequence ID" value="QSB45848.1"/>
    <property type="molecule type" value="Genomic_DNA"/>
</dbReference>
<evidence type="ECO:0000256" key="1">
    <source>
        <dbReference type="SAM" id="MobiDB-lite"/>
    </source>
</evidence>